<comment type="caution">
    <text evidence="2">The sequence shown here is derived from an EMBL/GenBank/DDBJ whole genome shotgun (WGS) entry which is preliminary data.</text>
</comment>
<evidence type="ECO:0000313" key="2">
    <source>
        <dbReference type="EMBL" id="TNV71775.1"/>
    </source>
</evidence>
<evidence type="ECO:0000256" key="1">
    <source>
        <dbReference type="SAM" id="MobiDB-lite"/>
    </source>
</evidence>
<gene>
    <name evidence="2" type="ORF">FGO68_gene8820</name>
</gene>
<keyword evidence="3" id="KW-1185">Reference proteome</keyword>
<evidence type="ECO:0000313" key="3">
    <source>
        <dbReference type="Proteomes" id="UP000785679"/>
    </source>
</evidence>
<organism evidence="2 3">
    <name type="scientific">Halteria grandinella</name>
    <dbReference type="NCBI Taxonomy" id="5974"/>
    <lineage>
        <taxon>Eukaryota</taxon>
        <taxon>Sar</taxon>
        <taxon>Alveolata</taxon>
        <taxon>Ciliophora</taxon>
        <taxon>Intramacronucleata</taxon>
        <taxon>Spirotrichea</taxon>
        <taxon>Stichotrichia</taxon>
        <taxon>Sporadotrichida</taxon>
        <taxon>Halteriidae</taxon>
        <taxon>Halteria</taxon>
    </lineage>
</organism>
<name>A0A8J8NBU4_HALGN</name>
<protein>
    <submittedName>
        <fullName evidence="2">Uncharacterized protein</fullName>
    </submittedName>
</protein>
<dbReference type="Proteomes" id="UP000785679">
    <property type="component" value="Unassembled WGS sequence"/>
</dbReference>
<dbReference type="EMBL" id="RRYP01027754">
    <property type="protein sequence ID" value="TNV71775.1"/>
    <property type="molecule type" value="Genomic_DNA"/>
</dbReference>
<sequence length="140" mass="15589">MNPVKGSPHVEDFIVGATEHPEGHWRPNETQRVTAIIRDQQLIDPFIEDDDEGESVGQLGSIESHQGGNPPSENINPTENDCLHDQNQIRGSQEGYQNAIKAIPSPNEEIYLDSRDANPNISHVNIIDSSKFRPSSHRAF</sequence>
<feature type="compositionally biased region" description="Polar residues" evidence="1">
    <location>
        <begin position="61"/>
        <end position="85"/>
    </location>
</feature>
<feature type="region of interest" description="Disordered" evidence="1">
    <location>
        <begin position="45"/>
        <end position="85"/>
    </location>
</feature>
<proteinExistence type="predicted"/>
<reference evidence="2" key="1">
    <citation type="submission" date="2019-06" db="EMBL/GenBank/DDBJ databases">
        <authorList>
            <person name="Zheng W."/>
        </authorList>
    </citation>
    <scope>NUCLEOTIDE SEQUENCE</scope>
    <source>
        <strain evidence="2">QDHG01</strain>
    </source>
</reference>
<accession>A0A8J8NBU4</accession>
<dbReference type="AlphaFoldDB" id="A0A8J8NBU4"/>